<gene>
    <name evidence="11" type="ORF">AAFL32_11860</name>
    <name evidence="10" type="ORF">HV064_25965</name>
    <name evidence="12" type="ORF">HV234_16985</name>
    <name evidence="13" type="ORF">KOSB73_240248</name>
</gene>
<evidence type="ECO:0000256" key="4">
    <source>
        <dbReference type="ARBA" id="ARBA00023134"/>
    </source>
</evidence>
<dbReference type="PROSITE" id="PS50887">
    <property type="entry name" value="GGDEF"/>
    <property type="match status" value="1"/>
</dbReference>
<evidence type="ECO:0000256" key="1">
    <source>
        <dbReference type="ARBA" id="ARBA00001946"/>
    </source>
</evidence>
<dbReference type="AlphaFoldDB" id="A0A285B296"/>
<reference evidence="13" key="2">
    <citation type="submission" date="2017-08" db="EMBL/GenBank/DDBJ databases">
        <authorList>
            <person name="de Groot N.N."/>
        </authorList>
    </citation>
    <scope>NUCLEOTIDE SEQUENCE [LARGE SCALE GENOMIC DNA]</scope>
    <source>
        <strain evidence="13">06D021</strain>
    </source>
</reference>
<dbReference type="Proteomes" id="UP001458070">
    <property type="component" value="Unassembled WGS sequence"/>
</dbReference>
<dbReference type="GO" id="GO:0005886">
    <property type="term" value="C:plasma membrane"/>
    <property type="evidence" value="ECO:0007669"/>
    <property type="project" value="TreeGrafter"/>
</dbReference>
<dbReference type="RefSeq" id="WP_049130901.1">
    <property type="nucleotide sequence ID" value="NZ_CABGKG010000005.1"/>
</dbReference>
<dbReference type="GO" id="GO:0005525">
    <property type="term" value="F:GTP binding"/>
    <property type="evidence" value="ECO:0007669"/>
    <property type="project" value="UniProtKB-KW"/>
</dbReference>
<organism evidence="13 14">
    <name type="scientific">Klebsiella grimontii</name>
    <dbReference type="NCBI Taxonomy" id="2058152"/>
    <lineage>
        <taxon>Bacteria</taxon>
        <taxon>Pseudomonadati</taxon>
        <taxon>Pseudomonadota</taxon>
        <taxon>Gammaproteobacteria</taxon>
        <taxon>Enterobacterales</taxon>
        <taxon>Enterobacteriaceae</taxon>
        <taxon>Klebsiella/Raoultella group</taxon>
        <taxon>Klebsiella</taxon>
    </lineage>
</organism>
<evidence type="ECO:0000313" key="12">
    <source>
        <dbReference type="EMBL" id="QLO53104.1"/>
    </source>
</evidence>
<dbReference type="InterPro" id="IPR029016">
    <property type="entry name" value="GAF-like_dom_sf"/>
</dbReference>
<evidence type="ECO:0000313" key="11">
    <source>
        <dbReference type="EMBL" id="MEM0624574.1"/>
    </source>
</evidence>
<dbReference type="EC" id="2.7.7.65" evidence="3"/>
<dbReference type="SMART" id="SM00304">
    <property type="entry name" value="HAMP"/>
    <property type="match status" value="1"/>
</dbReference>
<dbReference type="InterPro" id="IPR050469">
    <property type="entry name" value="Diguanylate_Cyclase"/>
</dbReference>
<sequence>MRIATMTNWAYGITVALTLASGIAMLMASSADNAERRAVEQRQVFDQLSEEVESGAWELSDLARLYIIKKNQDVLQEYRQQTQAITAIERRLVKLKDNGATAEELALLREGLQMADELQDEQRTALAQVARGEEKEAVNLLYGTAYEQELERVQTQLDHFRLMLEGRVNKTIAEATEKSRIWRTLSEVMVGLTALMFLFVLGFILKRRVLYPVVRLSDVVQRLASQDYAVETPQFTQIDEIGDMAQAIRIFRENGLARQRLEQERDADWAVRELLARMTQRLQGCESFEDVIKVAELFAPNIAPAIPGRLYILDTDPWQMRCVAQWLSPPLEADVFHPDNCWAVRRGLSHPPVNGEPDIACYHLSESQANQSLCVPLIAQGEAIGLLSFSNVTSATAPSRAYLELMAEALGLALANQRLRNALLEKALFDSLTGLRNRHHLDDALHTQMNLAVRNGTPLSCLMIDIDHFKAINDSYGHEAGDLVIKSVAAIIQRAVRDIGMAFRYGGEEFLVLLGGTDEQTAMVCANDIYNSVHLLTLRYGLAEIGQIDVSIGIASYPQHTQSDSLLRAADAALYRAKELGRSRIVSFGMLKAD</sequence>
<dbReference type="SUPFAM" id="SSF55781">
    <property type="entry name" value="GAF domain-like"/>
    <property type="match status" value="1"/>
</dbReference>
<comment type="catalytic activity">
    <reaction evidence="5">
        <text>2 GTP = 3',3'-c-di-GMP + 2 diphosphate</text>
        <dbReference type="Rhea" id="RHEA:24898"/>
        <dbReference type="ChEBI" id="CHEBI:33019"/>
        <dbReference type="ChEBI" id="CHEBI:37565"/>
        <dbReference type="ChEBI" id="CHEBI:58805"/>
        <dbReference type="EC" id="2.7.7.65"/>
    </reaction>
</comment>
<dbReference type="Pfam" id="PF00990">
    <property type="entry name" value="GGDEF"/>
    <property type="match status" value="1"/>
</dbReference>
<dbReference type="EMBL" id="FZTC01000017">
    <property type="protein sequence ID" value="SNU35081.1"/>
    <property type="molecule type" value="Genomic_DNA"/>
</dbReference>
<dbReference type="InterPro" id="IPR029787">
    <property type="entry name" value="Nucleotide_cyclase"/>
</dbReference>
<dbReference type="CDD" id="cd01949">
    <property type="entry name" value="GGDEF"/>
    <property type="match status" value="1"/>
</dbReference>
<dbReference type="FunFam" id="3.30.70.270:FF:000001">
    <property type="entry name" value="Diguanylate cyclase domain protein"/>
    <property type="match status" value="1"/>
</dbReference>
<evidence type="ECO:0000256" key="6">
    <source>
        <dbReference type="SAM" id="Coils"/>
    </source>
</evidence>
<dbReference type="Gene3D" id="3.30.450.40">
    <property type="match status" value="1"/>
</dbReference>
<evidence type="ECO:0000256" key="7">
    <source>
        <dbReference type="SAM" id="Phobius"/>
    </source>
</evidence>
<comment type="pathway">
    <text evidence="2">Purine metabolism; 3',5'-cyclic di-GMP biosynthesis.</text>
</comment>
<keyword evidence="7" id="KW-0472">Membrane</keyword>
<evidence type="ECO:0000313" key="14">
    <source>
        <dbReference type="Proteomes" id="UP000220639"/>
    </source>
</evidence>
<feature type="domain" description="HAMP" evidence="8">
    <location>
        <begin position="207"/>
        <end position="260"/>
    </location>
</feature>
<evidence type="ECO:0000313" key="15">
    <source>
        <dbReference type="Proteomes" id="UP000510937"/>
    </source>
</evidence>
<evidence type="ECO:0000256" key="2">
    <source>
        <dbReference type="ARBA" id="ARBA00004665"/>
    </source>
</evidence>
<reference evidence="12" key="4">
    <citation type="journal article" date="2021" name="Microb. Genom.">
        <title>A genomic epidemiological study shows that prevalence of antimicrobial resistance in Enterobacterales is associated with the livestock host, as well as antimicrobial usage.</title>
        <authorList>
            <person name="AbuOun M."/>
            <person name="Jones H."/>
            <person name="Stubberfield E."/>
            <person name="Gilson D."/>
            <person name="Shaw L.P."/>
            <person name="Hubbard A.T.M."/>
            <person name="Chau K.K."/>
            <person name="Sebra R."/>
            <person name="Peto T.E.A."/>
            <person name="Crook D.W."/>
            <person name="Read D.S."/>
            <person name="Gweon H.S."/>
            <person name="Walker A.S."/>
            <person name="Stoesser N."/>
            <person name="Smith R.P."/>
            <person name="Anjum M.F."/>
            <person name="On Behalf Of The Rehab Consortium."/>
        </authorList>
    </citation>
    <scope>NUCLEOTIDE SEQUENCE</scope>
    <source>
        <strain evidence="12">RHBSTW-00555</strain>
    </source>
</reference>
<dbReference type="PANTHER" id="PTHR45138">
    <property type="entry name" value="REGULATORY COMPONENTS OF SENSORY TRANSDUCTION SYSTEM"/>
    <property type="match status" value="1"/>
</dbReference>
<dbReference type="SMART" id="SM00267">
    <property type="entry name" value="GGDEF"/>
    <property type="match status" value="1"/>
</dbReference>
<dbReference type="InterPro" id="IPR000160">
    <property type="entry name" value="GGDEF_dom"/>
</dbReference>
<dbReference type="EMBL" id="CP055315">
    <property type="protein sequence ID" value="QLO53104.1"/>
    <property type="molecule type" value="Genomic_DNA"/>
</dbReference>
<dbReference type="CDD" id="cd06225">
    <property type="entry name" value="HAMP"/>
    <property type="match status" value="1"/>
</dbReference>
<evidence type="ECO:0000259" key="8">
    <source>
        <dbReference type="PROSITE" id="PS50885"/>
    </source>
</evidence>
<dbReference type="Proteomes" id="UP000510937">
    <property type="component" value="Chromosome"/>
</dbReference>
<keyword evidence="4" id="KW-0547">Nucleotide-binding</keyword>
<dbReference type="GO" id="GO:0052621">
    <property type="term" value="F:diguanylate cyclase activity"/>
    <property type="evidence" value="ECO:0007669"/>
    <property type="project" value="UniProtKB-EC"/>
</dbReference>
<reference evidence="11 17" key="5">
    <citation type="submission" date="2024-04" db="EMBL/GenBank/DDBJ databases">
        <title>Draft genome assemblies of urinary isolates.</title>
        <authorList>
            <person name="Appleberry H."/>
            <person name="Kula A."/>
            <person name="Wolfe A.J."/>
            <person name="Putonti C."/>
        </authorList>
    </citation>
    <scope>NUCLEOTIDE SEQUENCE [LARGE SCALE GENOMIC DNA]</scope>
    <source>
        <strain evidence="11 17">UMB12529</strain>
    </source>
</reference>
<evidence type="ECO:0000256" key="5">
    <source>
        <dbReference type="ARBA" id="ARBA00034247"/>
    </source>
</evidence>
<accession>A0A285B296</accession>
<evidence type="ECO:0000256" key="3">
    <source>
        <dbReference type="ARBA" id="ARBA00012528"/>
    </source>
</evidence>
<dbReference type="GO" id="GO:0007165">
    <property type="term" value="P:signal transduction"/>
    <property type="evidence" value="ECO:0007669"/>
    <property type="project" value="InterPro"/>
</dbReference>
<keyword evidence="7" id="KW-0812">Transmembrane</keyword>
<dbReference type="GO" id="GO:0043709">
    <property type="term" value="P:cell adhesion involved in single-species biofilm formation"/>
    <property type="evidence" value="ECO:0007669"/>
    <property type="project" value="TreeGrafter"/>
</dbReference>
<comment type="cofactor">
    <cofactor evidence="1">
        <name>Mg(2+)</name>
        <dbReference type="ChEBI" id="CHEBI:18420"/>
    </cofactor>
</comment>
<feature type="domain" description="GGDEF" evidence="9">
    <location>
        <begin position="457"/>
        <end position="590"/>
    </location>
</feature>
<feature type="transmembrane region" description="Helical" evidence="7">
    <location>
        <begin position="6"/>
        <end position="28"/>
    </location>
</feature>
<keyword evidence="17" id="KW-1185">Reference proteome</keyword>
<keyword evidence="6" id="KW-0175">Coiled coil</keyword>
<evidence type="ECO:0000259" key="9">
    <source>
        <dbReference type="PROSITE" id="PS50887"/>
    </source>
</evidence>
<dbReference type="PROSITE" id="PS50885">
    <property type="entry name" value="HAMP"/>
    <property type="match status" value="1"/>
</dbReference>
<protein>
    <recommendedName>
        <fullName evidence="3">diguanylate cyclase</fullName>
        <ecNumber evidence="3">2.7.7.65</ecNumber>
    </recommendedName>
</protein>
<dbReference type="NCBIfam" id="TIGR00254">
    <property type="entry name" value="GGDEF"/>
    <property type="match status" value="1"/>
</dbReference>
<dbReference type="InterPro" id="IPR043128">
    <property type="entry name" value="Rev_trsase/Diguanyl_cyclase"/>
</dbReference>
<dbReference type="Proteomes" id="UP000557483">
    <property type="component" value="Unassembled WGS sequence"/>
</dbReference>
<dbReference type="SUPFAM" id="SSF158472">
    <property type="entry name" value="HAMP domain-like"/>
    <property type="match status" value="1"/>
</dbReference>
<dbReference type="PANTHER" id="PTHR45138:SF9">
    <property type="entry name" value="DIGUANYLATE CYCLASE DGCM-RELATED"/>
    <property type="match status" value="1"/>
</dbReference>
<dbReference type="Gene3D" id="6.10.340.10">
    <property type="match status" value="1"/>
</dbReference>
<proteinExistence type="predicted"/>
<dbReference type="InterPro" id="IPR003660">
    <property type="entry name" value="HAMP_dom"/>
</dbReference>
<reference evidence="15 16" key="3">
    <citation type="submission" date="2020-06" db="EMBL/GenBank/DDBJ databases">
        <title>REHAB project genomes.</title>
        <authorList>
            <person name="Shaw L.P."/>
        </authorList>
    </citation>
    <scope>NUCLEOTIDE SEQUENCE [LARGE SCALE GENOMIC DNA]</scope>
    <source>
        <strain evidence="10 16">RHBSTW-00092</strain>
        <strain evidence="15">RHBSTW-00555</strain>
    </source>
</reference>
<dbReference type="Gene3D" id="3.30.70.270">
    <property type="match status" value="1"/>
</dbReference>
<reference evidence="14" key="1">
    <citation type="submission" date="2017-08" db="EMBL/GenBank/DDBJ databases">
        <authorList>
            <person name="Brisse S."/>
        </authorList>
    </citation>
    <scope>NUCLEOTIDE SEQUENCE [LARGE SCALE GENOMIC DNA]</scope>
    <source>
        <strain evidence="14">06D021</strain>
    </source>
</reference>
<dbReference type="EMBL" id="JBCGEM010000007">
    <property type="protein sequence ID" value="MEM0624574.1"/>
    <property type="molecule type" value="Genomic_DNA"/>
</dbReference>
<evidence type="ECO:0000313" key="17">
    <source>
        <dbReference type="Proteomes" id="UP001458070"/>
    </source>
</evidence>
<keyword evidence="7" id="KW-1133">Transmembrane helix</keyword>
<name>A0A285B296_9ENTR</name>
<keyword evidence="4" id="KW-0342">GTP-binding</keyword>
<dbReference type="Pfam" id="PF00672">
    <property type="entry name" value="HAMP"/>
    <property type="match status" value="1"/>
</dbReference>
<dbReference type="GO" id="GO:1902201">
    <property type="term" value="P:negative regulation of bacterial-type flagellum-dependent cell motility"/>
    <property type="evidence" value="ECO:0007669"/>
    <property type="project" value="TreeGrafter"/>
</dbReference>
<evidence type="ECO:0000313" key="10">
    <source>
        <dbReference type="EMBL" id="MBA8127324.1"/>
    </source>
</evidence>
<evidence type="ECO:0000313" key="16">
    <source>
        <dbReference type="Proteomes" id="UP000557483"/>
    </source>
</evidence>
<feature type="coiled-coil region" evidence="6">
    <location>
        <begin position="78"/>
        <end position="135"/>
    </location>
</feature>
<dbReference type="Proteomes" id="UP000220639">
    <property type="component" value="Unassembled WGS sequence"/>
</dbReference>
<evidence type="ECO:0000313" key="13">
    <source>
        <dbReference type="EMBL" id="SNU35081.1"/>
    </source>
</evidence>
<dbReference type="EMBL" id="JABXRN010000001">
    <property type="protein sequence ID" value="MBA8127324.1"/>
    <property type="molecule type" value="Genomic_DNA"/>
</dbReference>
<feature type="transmembrane region" description="Helical" evidence="7">
    <location>
        <begin position="188"/>
        <end position="205"/>
    </location>
</feature>
<dbReference type="SUPFAM" id="SSF55073">
    <property type="entry name" value="Nucleotide cyclase"/>
    <property type="match status" value="1"/>
</dbReference>